<feature type="region of interest" description="Disordered" evidence="1">
    <location>
        <begin position="1"/>
        <end position="31"/>
    </location>
</feature>
<feature type="domain" description="TOD1/MUCI70 glycosyltransferase-like" evidence="3">
    <location>
        <begin position="203"/>
        <end position="411"/>
    </location>
</feature>
<protein>
    <recommendedName>
        <fullName evidence="3">TOD1/MUCI70 glycosyltransferase-like domain-containing protein</fullName>
    </recommendedName>
</protein>
<feature type="domain" description="TOD1/MUCI70 glycosyltransferase-like" evidence="3">
    <location>
        <begin position="113"/>
        <end position="201"/>
    </location>
</feature>
<name>A0A199ULN3_ANACO</name>
<evidence type="ECO:0000256" key="2">
    <source>
        <dbReference type="SAM" id="Phobius"/>
    </source>
</evidence>
<evidence type="ECO:0000259" key="3">
    <source>
        <dbReference type="Pfam" id="PF04765"/>
    </source>
</evidence>
<dbReference type="PANTHER" id="PTHR12956">
    <property type="entry name" value="ALKALINE CERAMIDASE-RELATED"/>
    <property type="match status" value="1"/>
</dbReference>
<keyword evidence="2" id="KW-0472">Membrane</keyword>
<comment type="caution">
    <text evidence="4">The sequence shown here is derived from an EMBL/GenBank/DDBJ whole genome shotgun (WGS) entry which is preliminary data.</text>
</comment>
<keyword evidence="2" id="KW-1133">Transmembrane helix</keyword>
<proteinExistence type="predicted"/>
<sequence>MAQHRQTGSERFGLRSHLDQTGPADPRIPYKPSRIRRSAAKLHHHHHRHRLLPSSSASAAALAVTLALALFVVFLALRHLSGDKGSTCEMKFLNSTAQIVEPVVNKKFARFSLQYTQFEDKPSGSEDWEPRFAGHQTLQEWKESYHAKDQTINCGFIKGPDGSSSIGFDISEDDRKYMSSCHIVVSSCIFGNSDRLRTPFGKTTLATEGQKMDNMGFIGLWKIIMVKNLPYDDMRRVGKIPKFLAHRLFPSARYSIWLDSKLRLQRDPILILEYFLWRHGHEYAISNHYDRHCVWEEVLQNKKLNKFNHTIIDQQFEFYQSDGLKRFDPSDPNKLLPSYVPEGSFIVREHTPMSNLFSCLWFNEVDRFTPRDQLSFAYTYLKLRRMNPEKHFYLNMFKDCERRSIAKLFHHRAEEKRSSSTQQAR</sequence>
<dbReference type="PANTHER" id="PTHR12956:SF24">
    <property type="entry name" value="TRANSMEMBRANE PROTEIN (DUF616)"/>
    <property type="match status" value="1"/>
</dbReference>
<accession>A0A199ULN3</accession>
<dbReference type="InterPro" id="IPR006852">
    <property type="entry name" value="TOD1_MUCI70"/>
</dbReference>
<reference evidence="4 5" key="1">
    <citation type="journal article" date="2016" name="DNA Res.">
        <title>The draft genome of MD-2 pineapple using hybrid error correction of long reads.</title>
        <authorList>
            <person name="Redwan R.M."/>
            <person name="Saidin A."/>
            <person name="Kumar S.V."/>
        </authorList>
    </citation>
    <scope>NUCLEOTIDE SEQUENCE [LARGE SCALE GENOMIC DNA]</scope>
    <source>
        <strain evidence="5">cv. MD2</strain>
        <tissue evidence="4">Leaf</tissue>
    </source>
</reference>
<dbReference type="Proteomes" id="UP000092600">
    <property type="component" value="Unassembled WGS sequence"/>
</dbReference>
<keyword evidence="2" id="KW-0812">Transmembrane</keyword>
<organism evidence="4 5">
    <name type="scientific">Ananas comosus</name>
    <name type="common">Pineapple</name>
    <name type="synonym">Ananas ananas</name>
    <dbReference type="NCBI Taxonomy" id="4615"/>
    <lineage>
        <taxon>Eukaryota</taxon>
        <taxon>Viridiplantae</taxon>
        <taxon>Streptophyta</taxon>
        <taxon>Embryophyta</taxon>
        <taxon>Tracheophyta</taxon>
        <taxon>Spermatophyta</taxon>
        <taxon>Magnoliopsida</taxon>
        <taxon>Liliopsida</taxon>
        <taxon>Poales</taxon>
        <taxon>Bromeliaceae</taxon>
        <taxon>Bromelioideae</taxon>
        <taxon>Ananas</taxon>
    </lineage>
</organism>
<dbReference type="STRING" id="4615.A0A199ULN3"/>
<evidence type="ECO:0000256" key="1">
    <source>
        <dbReference type="SAM" id="MobiDB-lite"/>
    </source>
</evidence>
<dbReference type="Pfam" id="PF04765">
    <property type="entry name" value="TOD1_MUCI70"/>
    <property type="match status" value="2"/>
</dbReference>
<evidence type="ECO:0000313" key="5">
    <source>
        <dbReference type="Proteomes" id="UP000092600"/>
    </source>
</evidence>
<feature type="transmembrane region" description="Helical" evidence="2">
    <location>
        <begin position="57"/>
        <end position="77"/>
    </location>
</feature>
<dbReference type="InterPro" id="IPR048354">
    <property type="entry name" value="TOD1_MUCI70_glycTrfase_dom"/>
</dbReference>
<dbReference type="EMBL" id="LSRQ01006888">
    <property type="protein sequence ID" value="OAY65495.1"/>
    <property type="molecule type" value="Genomic_DNA"/>
</dbReference>
<gene>
    <name evidence="4" type="ORF">ACMD2_03001</name>
</gene>
<evidence type="ECO:0000313" key="4">
    <source>
        <dbReference type="EMBL" id="OAY65495.1"/>
    </source>
</evidence>
<dbReference type="AlphaFoldDB" id="A0A199ULN3"/>